<proteinExistence type="predicted"/>
<dbReference type="PANTHER" id="PTHR10622:SF10">
    <property type="entry name" value="HET DOMAIN-CONTAINING PROTEIN"/>
    <property type="match status" value="1"/>
</dbReference>
<dbReference type="STRING" id="1116229.S3DR50"/>
<evidence type="ECO:0000313" key="1">
    <source>
        <dbReference type="EMBL" id="EPE28943.1"/>
    </source>
</evidence>
<evidence type="ECO:0008006" key="3">
    <source>
        <dbReference type="Google" id="ProtNLM"/>
    </source>
</evidence>
<name>S3DR50_GLAL2</name>
<dbReference type="AlphaFoldDB" id="S3DR50"/>
<dbReference type="EMBL" id="KE145367">
    <property type="protein sequence ID" value="EPE28943.1"/>
    <property type="molecule type" value="Genomic_DNA"/>
</dbReference>
<dbReference type="OrthoDB" id="3562304at2759"/>
<dbReference type="Proteomes" id="UP000016922">
    <property type="component" value="Unassembled WGS sequence"/>
</dbReference>
<evidence type="ECO:0000313" key="2">
    <source>
        <dbReference type="Proteomes" id="UP000016922"/>
    </source>
</evidence>
<sequence length="391" mass="44035">MISAAQKMFWASYRETTRVEDEAYCLMGLFDINMPMIYGEGPKAFQRLQLEITKSSQDQSIFCWWRPTEFAVNPLANSPVDFQLSGSIVCGGLSATLEEYFITQKGLKITLPLMVTNHSAIGLLNCYRLGVYGSQIAIRLRKEFDGGVNTYCRVMGSKLELFEDDDVGFPMASIYIRDIRHNDYESMIEPILECRDILELRHNNESLSIIGTEGCAESSHSFNGRVESSHIFTSDVTFQRSADLYQYTSHLRLHNDEAAIPGIVMFEAVANKSLSSDRSTDAKDEQFAVVVGFTSFDSLYCCFDLVIPDSSDGNKVDLFRNIAARKDWHHYGIGVDDTDRRWAVLQKGTTIQVALKDIIIDGRVGYLLDVKSEKEFDPVFVSNVCCLPANL</sequence>
<organism evidence="1 2">
    <name type="scientific">Glarea lozoyensis (strain ATCC 20868 / MF5171)</name>
    <dbReference type="NCBI Taxonomy" id="1116229"/>
    <lineage>
        <taxon>Eukaryota</taxon>
        <taxon>Fungi</taxon>
        <taxon>Dikarya</taxon>
        <taxon>Ascomycota</taxon>
        <taxon>Pezizomycotina</taxon>
        <taxon>Leotiomycetes</taxon>
        <taxon>Helotiales</taxon>
        <taxon>Helotiaceae</taxon>
        <taxon>Glarea</taxon>
    </lineage>
</organism>
<dbReference type="KEGG" id="glz:GLAREA_00101"/>
<reference evidence="1 2" key="1">
    <citation type="journal article" date="2013" name="BMC Genomics">
        <title>Genomics-driven discovery of the pneumocandin biosynthetic gene cluster in the fungus Glarea lozoyensis.</title>
        <authorList>
            <person name="Chen L."/>
            <person name="Yue Q."/>
            <person name="Zhang X."/>
            <person name="Xiang M."/>
            <person name="Wang C."/>
            <person name="Li S."/>
            <person name="Che Y."/>
            <person name="Ortiz-Lopez F.J."/>
            <person name="Bills G.F."/>
            <person name="Liu X."/>
            <person name="An Z."/>
        </authorList>
    </citation>
    <scope>NUCLEOTIDE SEQUENCE [LARGE SCALE GENOMIC DNA]</scope>
    <source>
        <strain evidence="2">ATCC 20868 / MF5171</strain>
    </source>
</reference>
<protein>
    <recommendedName>
        <fullName evidence="3">Vegetative incompatibility protein HET-E-1</fullName>
    </recommendedName>
</protein>
<accession>S3DR50</accession>
<keyword evidence="2" id="KW-1185">Reference proteome</keyword>
<dbReference type="RefSeq" id="XP_008083052.1">
    <property type="nucleotide sequence ID" value="XM_008084861.1"/>
</dbReference>
<dbReference type="HOGENOM" id="CLU_706058_0_0_1"/>
<dbReference type="PANTHER" id="PTHR10622">
    <property type="entry name" value="HET DOMAIN-CONTAINING PROTEIN"/>
    <property type="match status" value="1"/>
</dbReference>
<gene>
    <name evidence="1" type="ORF">GLAREA_00101</name>
</gene>
<dbReference type="GeneID" id="19459161"/>